<evidence type="ECO:0000313" key="3">
    <source>
        <dbReference type="Proteomes" id="UP000186106"/>
    </source>
</evidence>
<name>A0A1N7I7V6_9FLAO</name>
<dbReference type="Proteomes" id="UP000186106">
    <property type="component" value="Unassembled WGS sequence"/>
</dbReference>
<dbReference type="Pfam" id="PF22322">
    <property type="entry name" value="DUF6973"/>
    <property type="match status" value="1"/>
</dbReference>
<organism evidence="2 3">
    <name type="scientific">Chryseobacterium joostei</name>
    <dbReference type="NCBI Taxonomy" id="112234"/>
    <lineage>
        <taxon>Bacteria</taxon>
        <taxon>Pseudomonadati</taxon>
        <taxon>Bacteroidota</taxon>
        <taxon>Flavobacteriia</taxon>
        <taxon>Flavobacteriales</taxon>
        <taxon>Weeksellaceae</taxon>
        <taxon>Chryseobacterium group</taxon>
        <taxon>Chryseobacterium</taxon>
    </lineage>
</organism>
<feature type="domain" description="DUF6973" evidence="1">
    <location>
        <begin position="1"/>
        <end position="55"/>
    </location>
</feature>
<reference evidence="2 3" key="1">
    <citation type="submission" date="2017-01" db="EMBL/GenBank/DDBJ databases">
        <authorList>
            <person name="Mah S.A."/>
            <person name="Swanson W.J."/>
            <person name="Moy G.W."/>
            <person name="Vacquier V.D."/>
        </authorList>
    </citation>
    <scope>NUCLEOTIDE SEQUENCE [LARGE SCALE GENOMIC DNA]</scope>
    <source>
        <strain evidence="2 3">DSM 16927</strain>
    </source>
</reference>
<dbReference type="AlphaFoldDB" id="A0A1N7I7V6"/>
<protein>
    <recommendedName>
        <fullName evidence="1">DUF6973 domain-containing protein</fullName>
    </recommendedName>
</protein>
<evidence type="ECO:0000259" key="1">
    <source>
        <dbReference type="Pfam" id="PF22322"/>
    </source>
</evidence>
<dbReference type="InterPro" id="IPR054246">
    <property type="entry name" value="DUF6973"/>
</dbReference>
<dbReference type="EMBL" id="FTNZ01000003">
    <property type="protein sequence ID" value="SIS33166.1"/>
    <property type="molecule type" value="Genomic_DNA"/>
</dbReference>
<accession>A0A1N7I7V6</accession>
<evidence type="ECO:0000313" key="2">
    <source>
        <dbReference type="EMBL" id="SIS33166.1"/>
    </source>
</evidence>
<gene>
    <name evidence="2" type="ORF">SAMN05421768_103189</name>
</gene>
<sequence length="74" mass="8832">MHEELFPNQPLETKMDLHNNKVGMDYFMELLPGIHRQFFEKSFFVDGLIKKMDDAKVLKNLDDDFEGHLVYLEE</sequence>
<dbReference type="STRING" id="112234.SAMN05421768_103189"/>
<proteinExistence type="predicted"/>